<name>A0A365QP64_9BURK</name>
<protein>
    <submittedName>
        <fullName evidence="1">Uncharacterized protein</fullName>
    </submittedName>
</protein>
<gene>
    <name evidence="1" type="ORF">DPV79_26430</name>
</gene>
<accession>A0A365QP64</accession>
<comment type="caution">
    <text evidence="1">The sequence shown here is derived from an EMBL/GenBank/DDBJ whole genome shotgun (WGS) entry which is preliminary data.</text>
</comment>
<evidence type="ECO:0000313" key="2">
    <source>
        <dbReference type="Proteomes" id="UP000252458"/>
    </source>
</evidence>
<organism evidence="1 2">
    <name type="scientific">Burkholderia reimsis</name>
    <dbReference type="NCBI Taxonomy" id="2234132"/>
    <lineage>
        <taxon>Bacteria</taxon>
        <taxon>Pseudomonadati</taxon>
        <taxon>Pseudomonadota</taxon>
        <taxon>Betaproteobacteria</taxon>
        <taxon>Burkholderiales</taxon>
        <taxon>Burkholderiaceae</taxon>
        <taxon>Burkholderia</taxon>
    </lineage>
</organism>
<evidence type="ECO:0000313" key="1">
    <source>
        <dbReference type="EMBL" id="RBB35899.1"/>
    </source>
</evidence>
<proteinExistence type="predicted"/>
<keyword evidence="2" id="KW-1185">Reference proteome</keyword>
<dbReference type="AlphaFoldDB" id="A0A365QP64"/>
<reference evidence="1 2" key="1">
    <citation type="submission" date="2018-06" db="EMBL/GenBank/DDBJ databases">
        <title>Draft genome sequence of Burkholderia reimsis strain BE51 isolated from a French agricultural soil.</title>
        <authorList>
            <person name="Esmaeel Q."/>
        </authorList>
    </citation>
    <scope>NUCLEOTIDE SEQUENCE [LARGE SCALE GENOMIC DNA]</scope>
    <source>
        <strain evidence="1 2">BE51</strain>
    </source>
</reference>
<dbReference type="EMBL" id="QMFZ01000026">
    <property type="protein sequence ID" value="RBB35899.1"/>
    <property type="molecule type" value="Genomic_DNA"/>
</dbReference>
<dbReference type="Proteomes" id="UP000252458">
    <property type="component" value="Unassembled WGS sequence"/>
</dbReference>
<sequence length="75" mass="8677">MRNRCARSPALQHRRPLAACHISRPIPVPKRSIVRAHEAYVRAAIRWLAFVNQSVIRQHAARHAATQTRVDHNRK</sequence>